<protein>
    <submittedName>
        <fullName evidence="1">Uncharacterized protein</fullName>
    </submittedName>
</protein>
<evidence type="ECO:0000313" key="2">
    <source>
        <dbReference type="Proteomes" id="UP000607653"/>
    </source>
</evidence>
<proteinExistence type="predicted"/>
<comment type="caution">
    <text evidence="1">The sequence shown here is derived from an EMBL/GenBank/DDBJ whole genome shotgun (WGS) entry which is preliminary data.</text>
</comment>
<dbReference type="AlphaFoldDB" id="A0A822ZF34"/>
<organism evidence="1 2">
    <name type="scientific">Nelumbo nucifera</name>
    <name type="common">Sacred lotus</name>
    <dbReference type="NCBI Taxonomy" id="4432"/>
    <lineage>
        <taxon>Eukaryota</taxon>
        <taxon>Viridiplantae</taxon>
        <taxon>Streptophyta</taxon>
        <taxon>Embryophyta</taxon>
        <taxon>Tracheophyta</taxon>
        <taxon>Spermatophyta</taxon>
        <taxon>Magnoliopsida</taxon>
        <taxon>Proteales</taxon>
        <taxon>Nelumbonaceae</taxon>
        <taxon>Nelumbo</taxon>
    </lineage>
</organism>
<reference evidence="1 2" key="1">
    <citation type="journal article" date="2020" name="Mol. Biol. Evol.">
        <title>Distinct Expression and Methylation Patterns for Genes with Different Fates following a Single Whole-Genome Duplication in Flowering Plants.</title>
        <authorList>
            <person name="Shi T."/>
            <person name="Rahmani R.S."/>
            <person name="Gugger P.F."/>
            <person name="Wang M."/>
            <person name="Li H."/>
            <person name="Zhang Y."/>
            <person name="Li Z."/>
            <person name="Wang Q."/>
            <person name="Van de Peer Y."/>
            <person name="Marchal K."/>
            <person name="Chen J."/>
        </authorList>
    </citation>
    <scope>NUCLEOTIDE SEQUENCE [LARGE SCALE GENOMIC DNA]</scope>
    <source>
        <tissue evidence="1">Leaf</tissue>
    </source>
</reference>
<dbReference type="EMBL" id="DUZY01000006">
    <property type="protein sequence ID" value="DAD43173.1"/>
    <property type="molecule type" value="Genomic_DNA"/>
</dbReference>
<gene>
    <name evidence="1" type="ORF">HUJ06_001403</name>
</gene>
<keyword evidence="2" id="KW-1185">Reference proteome</keyword>
<dbReference type="Proteomes" id="UP000607653">
    <property type="component" value="Unassembled WGS sequence"/>
</dbReference>
<evidence type="ECO:0000313" key="1">
    <source>
        <dbReference type="EMBL" id="DAD43173.1"/>
    </source>
</evidence>
<sequence>MVKTISCFSINLASKFRHVLHFLLGNGSQTSLTLIEIWTM</sequence>
<accession>A0A822ZF34</accession>
<name>A0A822ZF34_NELNU</name>